<dbReference type="KEGG" id="ehl:EHLA_0036"/>
<dbReference type="Proteomes" id="UP000217549">
    <property type="component" value="Chromosome I"/>
</dbReference>
<reference evidence="2" key="1">
    <citation type="submission" date="2017-09" db="EMBL/GenBank/DDBJ databases">
        <authorList>
            <person name="Shetty A S."/>
        </authorList>
    </citation>
    <scope>NUCLEOTIDE SEQUENCE [LARGE SCALE GENOMIC DNA]</scope>
</reference>
<gene>
    <name evidence="1" type="ORF">EHLA_0036</name>
</gene>
<evidence type="ECO:0000313" key="2">
    <source>
        <dbReference type="Proteomes" id="UP000217549"/>
    </source>
</evidence>
<sequence length="275" mass="33577">MMKTINRIMNSYIQFFKIKNLNVQIVLTDDMYTCQKKYGFNKEDSRSLDEAAARKNWKHVAACMKYPKHMDEPFTLIFKEPYLRRSPLCEVYRLVFHELTHICDYRDYARLNHLTSYRQLFDDPETVLFQHWSEYHAERRGYAAWLKHRYGIRVKYDINNSKIDILHKETINNIQYYGEHYTNTAEYGSTRQIYFTMHLLARMSIWMQILPYQVSDILSKDPFDYKGIEWIKKLMYLFHKYPNIDQMNDHFMEIARIIAENFSLSREEIWQKVKY</sequence>
<dbReference type="AlphaFoldDB" id="A0A285PS10"/>
<protein>
    <submittedName>
        <fullName evidence="1">Uncharacterized protein</fullName>
    </submittedName>
</protein>
<proteinExistence type="predicted"/>
<organism evidence="1 2">
    <name type="scientific">Anaerobutyricum hallii</name>
    <dbReference type="NCBI Taxonomy" id="39488"/>
    <lineage>
        <taxon>Bacteria</taxon>
        <taxon>Bacillati</taxon>
        <taxon>Bacillota</taxon>
        <taxon>Clostridia</taxon>
        <taxon>Lachnospirales</taxon>
        <taxon>Lachnospiraceae</taxon>
        <taxon>Anaerobutyricum</taxon>
    </lineage>
</organism>
<dbReference type="RefSeq" id="WP_021906462.1">
    <property type="nucleotide sequence ID" value="NZ_CP143936.1"/>
</dbReference>
<evidence type="ECO:0000313" key="1">
    <source>
        <dbReference type="EMBL" id="SOB70815.1"/>
    </source>
</evidence>
<dbReference type="EMBL" id="LT907978">
    <property type="protein sequence ID" value="SOB70815.1"/>
    <property type="molecule type" value="Genomic_DNA"/>
</dbReference>
<name>A0A285PS10_9FIRM</name>
<keyword evidence="2" id="KW-1185">Reference proteome</keyword>
<accession>A0A285PS10</accession>